<sequence>MKLLLSTLAAASFALAQHDTTSPLTKPILVDSLSYLEQGLEDNLAQTAYTLSQWTNGQIPKDCFDIANNEGQAPTDYEVYEVTYSDCGDPWLFCYHKNSEVTIDSMARQFSQLPIQMRQWDRHIITIPSTDGHAYNSNGNIVFFRPVDDMTNVFVHETGHSLDLLGAYGSQLSSSDNWWDNYNQDSNVPDPYAQTDALEDVAQNTVVAVYNENVNGGYGGIEPKYENIFHQFATIITVARDNGEGNSIITPGENQQCSHRLTNSQPVNVDGSTPSRIRRDVADVSLKYAEPIVVSGDAPSTKDRCQLSW</sequence>
<evidence type="ECO:0008006" key="4">
    <source>
        <dbReference type="Google" id="ProtNLM"/>
    </source>
</evidence>
<dbReference type="Proteomes" id="UP000800092">
    <property type="component" value="Unassembled WGS sequence"/>
</dbReference>
<evidence type="ECO:0000313" key="2">
    <source>
        <dbReference type="EMBL" id="KAF2230598.1"/>
    </source>
</evidence>
<feature type="chain" id="PRO_5025438859" description="Conidiation-specific protein 13" evidence="1">
    <location>
        <begin position="17"/>
        <end position="309"/>
    </location>
</feature>
<dbReference type="EMBL" id="ML991838">
    <property type="protein sequence ID" value="KAF2230598.1"/>
    <property type="molecule type" value="Genomic_DNA"/>
</dbReference>
<keyword evidence="3" id="KW-1185">Reference proteome</keyword>
<dbReference type="AlphaFoldDB" id="A0A6A6GYC3"/>
<evidence type="ECO:0000256" key="1">
    <source>
        <dbReference type="SAM" id="SignalP"/>
    </source>
</evidence>
<dbReference type="SUPFAM" id="SSF55486">
    <property type="entry name" value="Metalloproteases ('zincins'), catalytic domain"/>
    <property type="match status" value="1"/>
</dbReference>
<gene>
    <name evidence="2" type="ORF">EV356DRAFT_508357</name>
</gene>
<keyword evidence="1" id="KW-0732">Signal</keyword>
<organism evidence="2 3">
    <name type="scientific">Viridothelium virens</name>
    <name type="common">Speckled blister lichen</name>
    <name type="synonym">Trypethelium virens</name>
    <dbReference type="NCBI Taxonomy" id="1048519"/>
    <lineage>
        <taxon>Eukaryota</taxon>
        <taxon>Fungi</taxon>
        <taxon>Dikarya</taxon>
        <taxon>Ascomycota</taxon>
        <taxon>Pezizomycotina</taxon>
        <taxon>Dothideomycetes</taxon>
        <taxon>Dothideomycetes incertae sedis</taxon>
        <taxon>Trypetheliales</taxon>
        <taxon>Trypetheliaceae</taxon>
        <taxon>Viridothelium</taxon>
    </lineage>
</organism>
<evidence type="ECO:0000313" key="3">
    <source>
        <dbReference type="Proteomes" id="UP000800092"/>
    </source>
</evidence>
<accession>A0A6A6GYC3</accession>
<protein>
    <recommendedName>
        <fullName evidence="4">Conidiation-specific protein 13</fullName>
    </recommendedName>
</protein>
<name>A0A6A6GYC3_VIRVR</name>
<reference evidence="2" key="1">
    <citation type="journal article" date="2020" name="Stud. Mycol.">
        <title>101 Dothideomycetes genomes: a test case for predicting lifestyles and emergence of pathogens.</title>
        <authorList>
            <person name="Haridas S."/>
            <person name="Albert R."/>
            <person name="Binder M."/>
            <person name="Bloem J."/>
            <person name="Labutti K."/>
            <person name="Salamov A."/>
            <person name="Andreopoulos B."/>
            <person name="Baker S."/>
            <person name="Barry K."/>
            <person name="Bills G."/>
            <person name="Bluhm B."/>
            <person name="Cannon C."/>
            <person name="Castanera R."/>
            <person name="Culley D."/>
            <person name="Daum C."/>
            <person name="Ezra D."/>
            <person name="Gonzalez J."/>
            <person name="Henrissat B."/>
            <person name="Kuo A."/>
            <person name="Liang C."/>
            <person name="Lipzen A."/>
            <person name="Lutzoni F."/>
            <person name="Magnuson J."/>
            <person name="Mondo S."/>
            <person name="Nolan M."/>
            <person name="Ohm R."/>
            <person name="Pangilinan J."/>
            <person name="Park H.-J."/>
            <person name="Ramirez L."/>
            <person name="Alfaro M."/>
            <person name="Sun H."/>
            <person name="Tritt A."/>
            <person name="Yoshinaga Y."/>
            <person name="Zwiers L.-H."/>
            <person name="Turgeon B."/>
            <person name="Goodwin S."/>
            <person name="Spatafora J."/>
            <person name="Crous P."/>
            <person name="Grigoriev I."/>
        </authorList>
    </citation>
    <scope>NUCLEOTIDE SEQUENCE</scope>
    <source>
        <strain evidence="2">Tuck. ex Michener</strain>
    </source>
</reference>
<dbReference type="OrthoDB" id="2142213at2759"/>
<feature type="signal peptide" evidence="1">
    <location>
        <begin position="1"/>
        <end position="16"/>
    </location>
</feature>
<proteinExistence type="predicted"/>